<accession>A0A8S5NDX7</accession>
<protein>
    <submittedName>
        <fullName evidence="1">Uncharacterized protein</fullName>
    </submittedName>
</protein>
<dbReference type="EMBL" id="BK015135">
    <property type="protein sequence ID" value="DAD92432.1"/>
    <property type="molecule type" value="Genomic_DNA"/>
</dbReference>
<organism evidence="1">
    <name type="scientific">virus sp. ctSf81</name>
    <dbReference type="NCBI Taxonomy" id="2826803"/>
    <lineage>
        <taxon>Viruses</taxon>
    </lineage>
</organism>
<name>A0A8S5NDX7_9VIRU</name>
<sequence length="85" mass="9730">MKGFTMVKNDRKIATFYSCFKNGDIEVWYCSCSFCNVYELRYVVSFDTPEGLKDAVGLRSYNTNDYAQMLNDAIALANTALLERD</sequence>
<reference evidence="1" key="1">
    <citation type="journal article" date="2021" name="Proc. Natl. Acad. Sci. U.S.A.">
        <title>A Catalog of Tens of Thousands of Viruses from Human Metagenomes Reveals Hidden Associations with Chronic Diseases.</title>
        <authorList>
            <person name="Tisza M.J."/>
            <person name="Buck C.B."/>
        </authorList>
    </citation>
    <scope>NUCLEOTIDE SEQUENCE</scope>
    <source>
        <strain evidence="1">CtSf81</strain>
    </source>
</reference>
<proteinExistence type="predicted"/>
<evidence type="ECO:0000313" key="1">
    <source>
        <dbReference type="EMBL" id="DAD92432.1"/>
    </source>
</evidence>